<sequence length="631" mass="70118">MNNQSQNCNCSRRRQRELNNRRLRERCTRLKETLVCNGDEEFYNEPYMHHLREEFSQVSSQSSSVIELPWKDIALGAADLAKIESSKVAQEKVATAEEGEGELSQLGKKGVTRKMSVFGSAKTNFSNSEMSLGSSALMTAASTYTLSDCDYETSSELLSPREAVVANDDDDDSQISPTSSRSLDIPDYDVLAIRSSSVLLDKAARESSVSIGPDEYVLSAKSDTCLSQQSRAISDFVNEILIDAQQQSNTASPIQNEFHPAPRAENGSLIAASEIEPDLQQRHSSSNSACYCSRETLTRQESSIPDDDKIKATEVATSLSEAKNKIIENLAQVTYDKLLSRPGWRCSGETDRSSQGEPVSKASSQKSRLSRRSSRCSGVESILRIDYELQPLNLRLTRLLAEFQAMDLRGKIGFVDPNLYEFSLPRDGSFASTAGDNETRKTVETCEQFLRPEERIVVASRSRQGDGREPYSVEGCQLRLKSSEKSSLHCVHQQRPKRNAECRKQSSHHRHHHEKSDECPSSAQKARTCCCCSDEHTDFGGCCCCCRPPGKKDEIESSMSRRQLISPAFLTRPMEAGDSLSNGSDAGVTGGRSIMMMEMCDLREARCAERRGRANDRNEITMYNDIAALQK</sequence>
<dbReference type="AlphaFoldDB" id="A0A232FHH9"/>
<dbReference type="Proteomes" id="UP000215335">
    <property type="component" value="Unassembled WGS sequence"/>
</dbReference>
<evidence type="ECO:0000313" key="3">
    <source>
        <dbReference type="Proteomes" id="UP000215335"/>
    </source>
</evidence>
<dbReference type="EMBL" id="NNAY01000191">
    <property type="protein sequence ID" value="OXU30132.1"/>
    <property type="molecule type" value="Genomic_DNA"/>
</dbReference>
<evidence type="ECO:0000313" key="2">
    <source>
        <dbReference type="EMBL" id="OXU30132.1"/>
    </source>
</evidence>
<feature type="region of interest" description="Disordered" evidence="1">
    <location>
        <begin position="346"/>
        <end position="372"/>
    </location>
</feature>
<proteinExistence type="predicted"/>
<accession>A0A232FHH9</accession>
<feature type="non-terminal residue" evidence="2">
    <location>
        <position position="631"/>
    </location>
</feature>
<keyword evidence="3" id="KW-1185">Reference proteome</keyword>
<organism evidence="2 3">
    <name type="scientific">Trichomalopsis sarcophagae</name>
    <dbReference type="NCBI Taxonomy" id="543379"/>
    <lineage>
        <taxon>Eukaryota</taxon>
        <taxon>Metazoa</taxon>
        <taxon>Ecdysozoa</taxon>
        <taxon>Arthropoda</taxon>
        <taxon>Hexapoda</taxon>
        <taxon>Insecta</taxon>
        <taxon>Pterygota</taxon>
        <taxon>Neoptera</taxon>
        <taxon>Endopterygota</taxon>
        <taxon>Hymenoptera</taxon>
        <taxon>Apocrita</taxon>
        <taxon>Proctotrupomorpha</taxon>
        <taxon>Chalcidoidea</taxon>
        <taxon>Pteromalidae</taxon>
        <taxon>Pteromalinae</taxon>
        <taxon>Trichomalopsis</taxon>
    </lineage>
</organism>
<comment type="caution">
    <text evidence="2">The sequence shown here is derived from an EMBL/GenBank/DDBJ whole genome shotgun (WGS) entry which is preliminary data.</text>
</comment>
<evidence type="ECO:0000256" key="1">
    <source>
        <dbReference type="SAM" id="MobiDB-lite"/>
    </source>
</evidence>
<gene>
    <name evidence="2" type="ORF">TSAR_006881</name>
</gene>
<protein>
    <submittedName>
        <fullName evidence="2">Uncharacterized protein</fullName>
    </submittedName>
</protein>
<feature type="region of interest" description="Disordered" evidence="1">
    <location>
        <begin position="489"/>
        <end position="518"/>
    </location>
</feature>
<name>A0A232FHH9_9HYME</name>
<reference evidence="2 3" key="1">
    <citation type="journal article" date="2017" name="Curr. Biol.">
        <title>The Evolution of Venom by Co-option of Single-Copy Genes.</title>
        <authorList>
            <person name="Martinson E.O."/>
            <person name="Mrinalini"/>
            <person name="Kelkar Y.D."/>
            <person name="Chang C.H."/>
            <person name="Werren J.H."/>
        </authorList>
    </citation>
    <scope>NUCLEOTIDE SEQUENCE [LARGE SCALE GENOMIC DNA]</scope>
    <source>
        <strain evidence="2 3">Alberta</strain>
        <tissue evidence="2">Whole body</tissue>
    </source>
</reference>